<keyword evidence="3" id="KW-0449">Lipoprotein</keyword>
<sequence length="189" mass="21356">MNTNKRIKQSTILLMFALLQACATSAPPPDTFYYVLDPTPKSFAVKNTETEIKILPVSLPDYMNQPNLVIKLSDHQIKITNYHYWADDLRQSVQRVVINELNQLNDTINFTQQCRNCINVDISIDHYYPTEGGDVLLAGTYVIIGTNAKQNINSFSYSTSLSEGGFEESVSKMRELLDVLSTDINNNLL</sequence>
<keyword evidence="1" id="KW-0732">Signal</keyword>
<feature type="signal peptide" evidence="1">
    <location>
        <begin position="1"/>
        <end position="26"/>
    </location>
</feature>
<keyword evidence="4" id="KW-1185">Reference proteome</keyword>
<reference evidence="3 4" key="1">
    <citation type="submission" date="2023-09" db="EMBL/GenBank/DDBJ databases">
        <authorList>
            <person name="Rey-Velasco X."/>
        </authorList>
    </citation>
    <scope>NUCLEOTIDE SEQUENCE [LARGE SCALE GENOMIC DNA]</scope>
    <source>
        <strain evidence="3 4">P117</strain>
    </source>
</reference>
<proteinExistence type="predicted"/>
<evidence type="ECO:0000259" key="2">
    <source>
        <dbReference type="Pfam" id="PF03886"/>
    </source>
</evidence>
<gene>
    <name evidence="3" type="ORF">RM552_08700</name>
</gene>
<dbReference type="InterPro" id="IPR005586">
    <property type="entry name" value="ABC_trans_aux"/>
</dbReference>
<evidence type="ECO:0000256" key="1">
    <source>
        <dbReference type="SAM" id="SignalP"/>
    </source>
</evidence>
<comment type="caution">
    <text evidence="3">The sequence shown here is derived from an EMBL/GenBank/DDBJ whole genome shotgun (WGS) entry which is preliminary data.</text>
</comment>
<feature type="chain" id="PRO_5046471679" evidence="1">
    <location>
        <begin position="27"/>
        <end position="189"/>
    </location>
</feature>
<accession>A0ABU2ZQK4</accession>
<dbReference type="Gene3D" id="3.40.50.10610">
    <property type="entry name" value="ABC-type transport auxiliary lipoprotein component"/>
    <property type="match status" value="1"/>
</dbReference>
<evidence type="ECO:0000313" key="4">
    <source>
        <dbReference type="Proteomes" id="UP001253545"/>
    </source>
</evidence>
<dbReference type="PROSITE" id="PS51257">
    <property type="entry name" value="PROKAR_LIPOPROTEIN"/>
    <property type="match status" value="1"/>
</dbReference>
<name>A0ABU2ZQK4_9ALTE</name>
<evidence type="ECO:0000313" key="3">
    <source>
        <dbReference type="EMBL" id="MDT0594916.1"/>
    </source>
</evidence>
<dbReference type="EMBL" id="JAVRHX010000002">
    <property type="protein sequence ID" value="MDT0594916.1"/>
    <property type="molecule type" value="Genomic_DNA"/>
</dbReference>
<protein>
    <submittedName>
        <fullName evidence="3">ABC-type transport auxiliary lipoprotein family protein</fullName>
    </submittedName>
</protein>
<dbReference type="SUPFAM" id="SSF159594">
    <property type="entry name" value="XCC0632-like"/>
    <property type="match status" value="1"/>
</dbReference>
<dbReference type="Proteomes" id="UP001253545">
    <property type="component" value="Unassembled WGS sequence"/>
</dbReference>
<feature type="domain" description="ABC-type transport auxiliary lipoprotein component" evidence="2">
    <location>
        <begin position="34"/>
        <end position="184"/>
    </location>
</feature>
<organism evidence="3 4">
    <name type="scientific">Glaciecola petra</name>
    <dbReference type="NCBI Taxonomy" id="3075602"/>
    <lineage>
        <taxon>Bacteria</taxon>
        <taxon>Pseudomonadati</taxon>
        <taxon>Pseudomonadota</taxon>
        <taxon>Gammaproteobacteria</taxon>
        <taxon>Alteromonadales</taxon>
        <taxon>Alteromonadaceae</taxon>
        <taxon>Glaciecola</taxon>
    </lineage>
</organism>
<dbReference type="RefSeq" id="WP_311368436.1">
    <property type="nucleotide sequence ID" value="NZ_JAVRHX010000002.1"/>
</dbReference>
<dbReference type="Pfam" id="PF03886">
    <property type="entry name" value="ABC_trans_aux"/>
    <property type="match status" value="1"/>
</dbReference>